<evidence type="ECO:0000313" key="11">
    <source>
        <dbReference type="EMBL" id="CAK7228658.1"/>
    </source>
</evidence>
<feature type="compositionally biased region" description="Low complexity" evidence="9">
    <location>
        <begin position="95"/>
        <end position="121"/>
    </location>
</feature>
<dbReference type="Proteomes" id="UP001642482">
    <property type="component" value="Unassembled WGS sequence"/>
</dbReference>
<feature type="compositionally biased region" description="Gly residues" evidence="9">
    <location>
        <begin position="169"/>
        <end position="199"/>
    </location>
</feature>
<keyword evidence="5" id="KW-0238">DNA-binding</keyword>
<dbReference type="CDD" id="cd12148">
    <property type="entry name" value="fungal_TF_MHR"/>
    <property type="match status" value="1"/>
</dbReference>
<protein>
    <recommendedName>
        <fullName evidence="10">Zn(2)-C6 fungal-type domain-containing protein</fullName>
    </recommendedName>
</protein>
<keyword evidence="12" id="KW-1185">Reference proteome</keyword>
<dbReference type="Pfam" id="PF04082">
    <property type="entry name" value="Fungal_trans"/>
    <property type="match status" value="1"/>
</dbReference>
<evidence type="ECO:0000259" key="10">
    <source>
        <dbReference type="PROSITE" id="PS00463"/>
    </source>
</evidence>
<evidence type="ECO:0000256" key="1">
    <source>
        <dbReference type="ARBA" id="ARBA00004123"/>
    </source>
</evidence>
<dbReference type="InterPro" id="IPR036864">
    <property type="entry name" value="Zn2-C6_fun-type_DNA-bd_sf"/>
</dbReference>
<dbReference type="PANTHER" id="PTHR31313">
    <property type="entry name" value="TY1 ENHANCER ACTIVATOR"/>
    <property type="match status" value="1"/>
</dbReference>
<dbReference type="SMART" id="SM00906">
    <property type="entry name" value="Fungal_trans"/>
    <property type="match status" value="1"/>
</dbReference>
<accession>A0ABP0C9G8</accession>
<keyword evidence="7" id="KW-0539">Nucleus</keyword>
<evidence type="ECO:0000256" key="3">
    <source>
        <dbReference type="ARBA" id="ARBA00022833"/>
    </source>
</evidence>
<evidence type="ECO:0000256" key="6">
    <source>
        <dbReference type="ARBA" id="ARBA00023163"/>
    </source>
</evidence>
<dbReference type="EMBL" id="CAWUHD010000080">
    <property type="protein sequence ID" value="CAK7228658.1"/>
    <property type="molecule type" value="Genomic_DNA"/>
</dbReference>
<keyword evidence="3" id="KW-0862">Zinc</keyword>
<proteinExistence type="predicted"/>
<dbReference type="CDD" id="cd00067">
    <property type="entry name" value="GAL4"/>
    <property type="match status" value="1"/>
</dbReference>
<dbReference type="PROSITE" id="PS00463">
    <property type="entry name" value="ZN2_CY6_FUNGAL_1"/>
    <property type="match status" value="1"/>
</dbReference>
<dbReference type="PANTHER" id="PTHR31313:SF81">
    <property type="entry name" value="TY1 ENHANCER ACTIVATOR"/>
    <property type="match status" value="1"/>
</dbReference>
<evidence type="ECO:0000256" key="8">
    <source>
        <dbReference type="SAM" id="Coils"/>
    </source>
</evidence>
<evidence type="ECO:0000256" key="4">
    <source>
        <dbReference type="ARBA" id="ARBA00023015"/>
    </source>
</evidence>
<dbReference type="SUPFAM" id="SSF57701">
    <property type="entry name" value="Zn2/Cys6 DNA-binding domain"/>
    <property type="match status" value="1"/>
</dbReference>
<evidence type="ECO:0000313" key="12">
    <source>
        <dbReference type="Proteomes" id="UP001642482"/>
    </source>
</evidence>
<keyword evidence="8" id="KW-0175">Coiled coil</keyword>
<organism evidence="11 12">
    <name type="scientific">Sporothrix eucalyptigena</name>
    <dbReference type="NCBI Taxonomy" id="1812306"/>
    <lineage>
        <taxon>Eukaryota</taxon>
        <taxon>Fungi</taxon>
        <taxon>Dikarya</taxon>
        <taxon>Ascomycota</taxon>
        <taxon>Pezizomycotina</taxon>
        <taxon>Sordariomycetes</taxon>
        <taxon>Sordariomycetidae</taxon>
        <taxon>Ophiostomatales</taxon>
        <taxon>Ophiostomataceae</taxon>
        <taxon>Sporothrix</taxon>
    </lineage>
</organism>
<evidence type="ECO:0000256" key="5">
    <source>
        <dbReference type="ARBA" id="ARBA00023125"/>
    </source>
</evidence>
<reference evidence="11 12" key="1">
    <citation type="submission" date="2024-01" db="EMBL/GenBank/DDBJ databases">
        <authorList>
            <person name="Allen C."/>
            <person name="Tagirdzhanova G."/>
        </authorList>
    </citation>
    <scope>NUCLEOTIDE SEQUENCE [LARGE SCALE GENOMIC DNA]</scope>
</reference>
<evidence type="ECO:0000256" key="7">
    <source>
        <dbReference type="ARBA" id="ARBA00023242"/>
    </source>
</evidence>
<feature type="region of interest" description="Disordered" evidence="9">
    <location>
        <begin position="92"/>
        <end position="122"/>
    </location>
</feature>
<sequence length="726" mass="78805">MDPAPRRHRQGRSTKQLACTNCRRKKVKCHPGPDGAGTACDLCHRLQEVCWTPQFDERRRLHTKQLIEQLRAENAQLRAELEDHRQFCLVDHHSGSSGMSDRSSEASDSATEQASSSSSSALRRSDNMIVRLCGGQRQLNSDRVGRLRFFGPTSSLHLMESVTSSLLVRGGGRNGSSGGDGSLSGQQGTDGGIGSGGSNSGIAMPTWQTDFPPQVQEHLLDLYWTYQHQVLPCIHKEAFLRDMRNGDTKYCSSLLVMCILTRAAAISNEPGLRALALADDAEDDPPYLVRKCVVMLEHELDAPGITTAQSLQLLSEMHCAISHDTKGWMYAGGAGRLAYELGLHRDPDDFGTTAATEMTQLDKEVRQVVFWSCFNLDRAWALYLGRPQSIRLEDVDAKRPGEGGSADVVPTGEVRMAAAWCSLLEIVGKICEILNGVHTPRLRMENLVQSLEQWRATLHPSLQYETCQTPAMIIMRMQYAAAMILLHRPLAQFGKDLPALPSAAASSAEQSRQICIDHAGHIARCLQEYSDCHGSVMTMSWVSLHIVATAATTLIANIAERRPGADMAVVAPQLDSLRRCLGTLSELEKSHVVTRRVRKVIQSAIRLLNIDAVIQTGGGSSSVSGGLMMMSAASSSAMMADWTTTFGIGGGGSSTGYGTGTGFGGTPLTASTPSSSFLFSNMNIPPTPGMSQHSDANTAQPFPLFNLLPSSNAPFEFLNSFESYFS</sequence>
<keyword evidence="6" id="KW-0804">Transcription</keyword>
<evidence type="ECO:0000256" key="9">
    <source>
        <dbReference type="SAM" id="MobiDB-lite"/>
    </source>
</evidence>
<gene>
    <name evidence="11" type="ORF">SEUCBS140593_006988</name>
</gene>
<keyword evidence="4" id="KW-0805">Transcription regulation</keyword>
<keyword evidence="2" id="KW-0479">Metal-binding</keyword>
<feature type="region of interest" description="Disordered" evidence="9">
    <location>
        <begin position="169"/>
        <end position="205"/>
    </location>
</feature>
<feature type="domain" description="Zn(2)-C6 fungal-type" evidence="10">
    <location>
        <begin position="18"/>
        <end position="50"/>
    </location>
</feature>
<dbReference type="Gene3D" id="4.10.240.10">
    <property type="entry name" value="Zn(2)-C6 fungal-type DNA-binding domain"/>
    <property type="match status" value="1"/>
</dbReference>
<dbReference type="InterPro" id="IPR007219">
    <property type="entry name" value="XnlR_reg_dom"/>
</dbReference>
<comment type="caution">
    <text evidence="11">The sequence shown here is derived from an EMBL/GenBank/DDBJ whole genome shotgun (WGS) entry which is preliminary data.</text>
</comment>
<comment type="subcellular location">
    <subcellularLocation>
        <location evidence="1">Nucleus</location>
    </subcellularLocation>
</comment>
<name>A0ABP0C9G8_9PEZI</name>
<dbReference type="InterPro" id="IPR001138">
    <property type="entry name" value="Zn2Cys6_DnaBD"/>
</dbReference>
<evidence type="ECO:0000256" key="2">
    <source>
        <dbReference type="ARBA" id="ARBA00022723"/>
    </source>
</evidence>
<feature type="coiled-coil region" evidence="8">
    <location>
        <begin position="60"/>
        <end position="87"/>
    </location>
</feature>
<dbReference type="InterPro" id="IPR051615">
    <property type="entry name" value="Transcr_Regulatory_Elem"/>
</dbReference>